<protein>
    <submittedName>
        <fullName evidence="14">M48 family metallopeptidase</fullName>
    </submittedName>
</protein>
<evidence type="ECO:0000256" key="6">
    <source>
        <dbReference type="ARBA" id="ARBA00022723"/>
    </source>
</evidence>
<sequence length="613" mass="66769">MERYRQLVGRLEAQAQRAPGTYKFKLGLLAALGFAVLGGSVLLALGLSVGLVAALVAISPLLLLKLIKVVWIPVAFGGFMLKALWVKFEPPAGHALQPGEAPALEAEIERLRREAGAPPLRAILLDSSLNAGAASVPRALGLLGHEHYLVLGLPLMRLLDRDQLAAVIAHEFGHFGGGHSRFSGWIYRVRAGWYRVLHGLAERRSWTTAAFVRFFGWYAPYFDAYSFVLARAQEYDADATAARVVGAAPLAQALQRLSLSDARLERDFWPAVQGRVPAQPEPPALLFRDMAADLAQPDPQAPARLQELLGRAPDLDDTHPTLSQRLQALAQTPAPPPAPAADAAQVLLGPLADALERQFSREWQEQAGPQWRESHLRHADDQARLSELDVRADALSGEERAEYASLVEQLRPDSDVGPLYRAALQALPEHALSHGRYGAWLLARNDVAGVDHVERAIALDPRLLESGLSVLERHYREIGDRAGHQAVWRRIEALQRQRALALQAREQIGAKDEFLPHALAPQALAVAVTGLQRAGNVARAWIARKAIPGDDSGVPHYVVVVKTRGWRWSQSGALQKVVDAIELPGSCIVLDAGAERAVAKRIQALGGPDYVRG</sequence>
<dbReference type="AlphaFoldDB" id="A0AAU8MSC8"/>
<evidence type="ECO:0000256" key="7">
    <source>
        <dbReference type="ARBA" id="ARBA00022801"/>
    </source>
</evidence>
<dbReference type="PANTHER" id="PTHR43221:SF1">
    <property type="entry name" value="PROTEASE HTPX"/>
    <property type="match status" value="1"/>
</dbReference>
<evidence type="ECO:0000259" key="13">
    <source>
        <dbReference type="Pfam" id="PF01435"/>
    </source>
</evidence>
<keyword evidence="3" id="KW-1003">Cell membrane</keyword>
<comment type="cofactor">
    <cofactor evidence="1">
        <name>Zn(2+)</name>
        <dbReference type="ChEBI" id="CHEBI:29105"/>
    </cofactor>
</comment>
<evidence type="ECO:0000256" key="11">
    <source>
        <dbReference type="ARBA" id="ARBA00023136"/>
    </source>
</evidence>
<dbReference type="GO" id="GO:0006508">
    <property type="term" value="P:proteolysis"/>
    <property type="evidence" value="ECO:0007669"/>
    <property type="project" value="UniProtKB-KW"/>
</dbReference>
<evidence type="ECO:0000313" key="14">
    <source>
        <dbReference type="EMBL" id="XCO76028.1"/>
    </source>
</evidence>
<proteinExistence type="predicted"/>
<feature type="transmembrane region" description="Helical" evidence="12">
    <location>
        <begin position="26"/>
        <end position="56"/>
    </location>
</feature>
<dbReference type="GO" id="GO:0046872">
    <property type="term" value="F:metal ion binding"/>
    <property type="evidence" value="ECO:0007669"/>
    <property type="project" value="UniProtKB-KW"/>
</dbReference>
<dbReference type="RefSeq" id="WP_363799389.1">
    <property type="nucleotide sequence ID" value="NZ_CP159925.1"/>
</dbReference>
<gene>
    <name evidence="14" type="ORF">ABU614_04370</name>
</gene>
<evidence type="ECO:0000256" key="10">
    <source>
        <dbReference type="ARBA" id="ARBA00023049"/>
    </source>
</evidence>
<evidence type="ECO:0000256" key="9">
    <source>
        <dbReference type="ARBA" id="ARBA00022989"/>
    </source>
</evidence>
<keyword evidence="11 12" id="KW-0472">Membrane</keyword>
<accession>A0AAU8MSC8</accession>
<name>A0AAU8MSC8_9GAMM</name>
<dbReference type="GO" id="GO:0004222">
    <property type="term" value="F:metalloendopeptidase activity"/>
    <property type="evidence" value="ECO:0007669"/>
    <property type="project" value="InterPro"/>
</dbReference>
<keyword evidence="5 12" id="KW-0812">Transmembrane</keyword>
<keyword evidence="9 12" id="KW-1133">Transmembrane helix</keyword>
<evidence type="ECO:0000256" key="3">
    <source>
        <dbReference type="ARBA" id="ARBA00022475"/>
    </source>
</evidence>
<keyword evidence="6" id="KW-0479">Metal-binding</keyword>
<comment type="subcellular location">
    <subcellularLocation>
        <location evidence="2">Cell membrane</location>
        <topology evidence="2">Multi-pass membrane protein</topology>
    </subcellularLocation>
</comment>
<dbReference type="InterPro" id="IPR050083">
    <property type="entry name" value="HtpX_protease"/>
</dbReference>
<evidence type="ECO:0000256" key="8">
    <source>
        <dbReference type="ARBA" id="ARBA00022833"/>
    </source>
</evidence>
<evidence type="ECO:0000256" key="5">
    <source>
        <dbReference type="ARBA" id="ARBA00022692"/>
    </source>
</evidence>
<reference evidence="14" key="1">
    <citation type="submission" date="2024-06" db="EMBL/GenBank/DDBJ databases">
        <authorList>
            <person name="Li S."/>
        </authorList>
    </citation>
    <scope>NUCLEOTIDE SEQUENCE</scope>
    <source>
        <strain evidence="14">SR10</strain>
    </source>
</reference>
<dbReference type="GO" id="GO:0005886">
    <property type="term" value="C:plasma membrane"/>
    <property type="evidence" value="ECO:0007669"/>
    <property type="project" value="UniProtKB-SubCell"/>
</dbReference>
<organism evidence="14">
    <name type="scientific">Lysobacter firmicutimachus</name>
    <dbReference type="NCBI Taxonomy" id="1792846"/>
    <lineage>
        <taxon>Bacteria</taxon>
        <taxon>Pseudomonadati</taxon>
        <taxon>Pseudomonadota</taxon>
        <taxon>Gammaproteobacteria</taxon>
        <taxon>Lysobacterales</taxon>
        <taxon>Lysobacteraceae</taxon>
        <taxon>Lysobacter</taxon>
    </lineage>
</organism>
<evidence type="ECO:0000256" key="2">
    <source>
        <dbReference type="ARBA" id="ARBA00004651"/>
    </source>
</evidence>
<keyword evidence="8" id="KW-0862">Zinc</keyword>
<dbReference type="Gene3D" id="3.30.2010.10">
    <property type="entry name" value="Metalloproteases ('zincins'), catalytic domain"/>
    <property type="match status" value="1"/>
</dbReference>
<keyword evidence="7" id="KW-0378">Hydrolase</keyword>
<evidence type="ECO:0000256" key="1">
    <source>
        <dbReference type="ARBA" id="ARBA00001947"/>
    </source>
</evidence>
<dbReference type="EMBL" id="CP159925">
    <property type="protein sequence ID" value="XCO76028.1"/>
    <property type="molecule type" value="Genomic_DNA"/>
</dbReference>
<dbReference type="CDD" id="cd07328">
    <property type="entry name" value="M48_Ste24p_like"/>
    <property type="match status" value="1"/>
</dbReference>
<dbReference type="Pfam" id="PF01435">
    <property type="entry name" value="Peptidase_M48"/>
    <property type="match status" value="1"/>
</dbReference>
<evidence type="ECO:0000256" key="4">
    <source>
        <dbReference type="ARBA" id="ARBA00022670"/>
    </source>
</evidence>
<feature type="domain" description="Peptidase M48" evidence="13">
    <location>
        <begin position="101"/>
        <end position="331"/>
    </location>
</feature>
<dbReference type="PANTHER" id="PTHR43221">
    <property type="entry name" value="PROTEASE HTPX"/>
    <property type="match status" value="1"/>
</dbReference>
<keyword evidence="4" id="KW-0645">Protease</keyword>
<keyword evidence="10" id="KW-0482">Metalloprotease</keyword>
<dbReference type="InterPro" id="IPR001915">
    <property type="entry name" value="Peptidase_M48"/>
</dbReference>
<evidence type="ECO:0000256" key="12">
    <source>
        <dbReference type="SAM" id="Phobius"/>
    </source>
</evidence>